<evidence type="ECO:0000256" key="1">
    <source>
        <dbReference type="ARBA" id="ARBA00023157"/>
    </source>
</evidence>
<dbReference type="SUPFAM" id="SSF52833">
    <property type="entry name" value="Thioredoxin-like"/>
    <property type="match status" value="1"/>
</dbReference>
<dbReference type="PANTHER" id="PTHR42852">
    <property type="entry name" value="THIOL:DISULFIDE INTERCHANGE PROTEIN DSBE"/>
    <property type="match status" value="1"/>
</dbReference>
<name>A0A264W538_9BACL</name>
<dbReference type="Gene3D" id="3.40.30.10">
    <property type="entry name" value="Glutaredoxin"/>
    <property type="match status" value="1"/>
</dbReference>
<dbReference type="GO" id="GO:0016209">
    <property type="term" value="F:antioxidant activity"/>
    <property type="evidence" value="ECO:0007669"/>
    <property type="project" value="InterPro"/>
</dbReference>
<dbReference type="OrthoDB" id="25753at2"/>
<dbReference type="InterPro" id="IPR013766">
    <property type="entry name" value="Thioredoxin_domain"/>
</dbReference>
<dbReference type="PROSITE" id="PS51352">
    <property type="entry name" value="THIOREDOXIN_2"/>
    <property type="match status" value="1"/>
</dbReference>
<dbReference type="RefSeq" id="WP_094942159.1">
    <property type="nucleotide sequence ID" value="NZ_NOKQ01000189.1"/>
</dbReference>
<dbReference type="Proteomes" id="UP000217065">
    <property type="component" value="Unassembled WGS sequence"/>
</dbReference>
<evidence type="ECO:0000259" key="2">
    <source>
        <dbReference type="PROSITE" id="PS51352"/>
    </source>
</evidence>
<proteinExistence type="predicted"/>
<dbReference type="InterPro" id="IPR050553">
    <property type="entry name" value="Thioredoxin_ResA/DsbE_sf"/>
</dbReference>
<dbReference type="AlphaFoldDB" id="A0A264W538"/>
<dbReference type="EMBL" id="NOKQ01000189">
    <property type="protein sequence ID" value="OZS78661.1"/>
    <property type="molecule type" value="Genomic_DNA"/>
</dbReference>
<keyword evidence="4" id="KW-1185">Reference proteome</keyword>
<dbReference type="InterPro" id="IPR017937">
    <property type="entry name" value="Thioredoxin_CS"/>
</dbReference>
<dbReference type="InterPro" id="IPR000866">
    <property type="entry name" value="AhpC/TSA"/>
</dbReference>
<organism evidence="3 4">
    <name type="scientific">Tetzosporium hominis</name>
    <dbReference type="NCBI Taxonomy" id="2020506"/>
    <lineage>
        <taxon>Bacteria</taxon>
        <taxon>Bacillati</taxon>
        <taxon>Bacillota</taxon>
        <taxon>Bacilli</taxon>
        <taxon>Bacillales</taxon>
        <taxon>Caryophanaceae</taxon>
        <taxon>Tetzosporium</taxon>
    </lineage>
</organism>
<dbReference type="PROSITE" id="PS00194">
    <property type="entry name" value="THIOREDOXIN_1"/>
    <property type="match status" value="1"/>
</dbReference>
<reference evidence="3 4" key="1">
    <citation type="submission" date="2017-07" db="EMBL/GenBank/DDBJ databases">
        <title>Tetzosporium hominis gen.nov. sp.nov.</title>
        <authorList>
            <person name="Tetz G."/>
            <person name="Tetz V."/>
        </authorList>
    </citation>
    <scope>NUCLEOTIDE SEQUENCE [LARGE SCALE GENOMIC DNA]</scope>
    <source>
        <strain evidence="3 4">VT-49</strain>
    </source>
</reference>
<protein>
    <recommendedName>
        <fullName evidence="2">Thioredoxin domain-containing protein</fullName>
    </recommendedName>
</protein>
<gene>
    <name evidence="3" type="ORF">CF394_05075</name>
</gene>
<accession>A0A264W538</accession>
<dbReference type="CDD" id="cd02966">
    <property type="entry name" value="TlpA_like_family"/>
    <property type="match status" value="1"/>
</dbReference>
<comment type="caution">
    <text evidence="3">The sequence shown here is derived from an EMBL/GenBank/DDBJ whole genome shotgun (WGS) entry which is preliminary data.</text>
</comment>
<evidence type="ECO:0000313" key="3">
    <source>
        <dbReference type="EMBL" id="OZS78661.1"/>
    </source>
</evidence>
<keyword evidence="1" id="KW-1015">Disulfide bond</keyword>
<evidence type="ECO:0000313" key="4">
    <source>
        <dbReference type="Proteomes" id="UP000217065"/>
    </source>
</evidence>
<dbReference type="Pfam" id="PF00578">
    <property type="entry name" value="AhpC-TSA"/>
    <property type="match status" value="1"/>
</dbReference>
<feature type="domain" description="Thioredoxin" evidence="2">
    <location>
        <begin position="54"/>
        <end position="195"/>
    </location>
</feature>
<dbReference type="GO" id="GO:0016491">
    <property type="term" value="F:oxidoreductase activity"/>
    <property type="evidence" value="ECO:0007669"/>
    <property type="project" value="InterPro"/>
</dbReference>
<sequence>MKLVRRFAVLSSILLLSSMVVMMIQMNFGEEEYPSGMIENQSGLLPTESFDEGIQIGMPAPDFVLETLDGELVRLSDYRGKKVFLNFWASWCGPCQDEAPEMQKFYETSPDDSNNEILAVNMTTKESSRDDVIAFSQKHGLTFPILIDPNGEVEKLYQVIAYPTSYIVNAEGIITYAFKGPISDSKELENLLTEY</sequence>
<dbReference type="PANTHER" id="PTHR42852:SF1">
    <property type="entry name" value="THIOREDOXIN-LIKE PROTEIN YNEN"/>
    <property type="match status" value="1"/>
</dbReference>
<dbReference type="InterPro" id="IPR036249">
    <property type="entry name" value="Thioredoxin-like_sf"/>
</dbReference>